<feature type="domain" description="4Fe-4S ferredoxin-type" evidence="5">
    <location>
        <begin position="232"/>
        <end position="261"/>
    </location>
</feature>
<dbReference type="AlphaFoldDB" id="A0A1B1U5B1"/>
<dbReference type="GO" id="GO:0046872">
    <property type="term" value="F:metal ion binding"/>
    <property type="evidence" value="ECO:0007669"/>
    <property type="project" value="UniProtKB-KW"/>
</dbReference>
<evidence type="ECO:0000313" key="6">
    <source>
        <dbReference type="EMBL" id="ANV97875.1"/>
    </source>
</evidence>
<evidence type="ECO:0000256" key="4">
    <source>
        <dbReference type="ARBA" id="ARBA00023014"/>
    </source>
</evidence>
<accession>A0A1B1U5B1</accession>
<dbReference type="SUPFAM" id="SSF54862">
    <property type="entry name" value="4Fe-4S ferredoxins"/>
    <property type="match status" value="1"/>
</dbReference>
<keyword evidence="2" id="KW-0479">Metal-binding</keyword>
<name>A0A1B1U5B1_9HELI</name>
<dbReference type="KEGG" id="het:BBW65_03230"/>
<dbReference type="EMBL" id="CP016503">
    <property type="protein sequence ID" value="ANV97875.1"/>
    <property type="molecule type" value="Genomic_DNA"/>
</dbReference>
<evidence type="ECO:0000313" key="7">
    <source>
        <dbReference type="Proteomes" id="UP000092884"/>
    </source>
</evidence>
<keyword evidence="1" id="KW-0004">4Fe-4S</keyword>
<dbReference type="PROSITE" id="PS00198">
    <property type="entry name" value="4FE4S_FER_1"/>
    <property type="match status" value="2"/>
</dbReference>
<dbReference type="GO" id="GO:0051539">
    <property type="term" value="F:4 iron, 4 sulfur cluster binding"/>
    <property type="evidence" value="ECO:0007669"/>
    <property type="project" value="UniProtKB-KW"/>
</dbReference>
<dbReference type="RefSeq" id="WP_066339639.1">
    <property type="nucleotide sequence ID" value="NZ_CP016503.1"/>
</dbReference>
<dbReference type="Pfam" id="PF13187">
    <property type="entry name" value="Fer4_9"/>
    <property type="match status" value="1"/>
</dbReference>
<dbReference type="InterPro" id="IPR050572">
    <property type="entry name" value="Fe-S_Ferredoxin"/>
</dbReference>
<dbReference type="PROSITE" id="PS51379">
    <property type="entry name" value="4FE4S_FER_2"/>
    <property type="match status" value="3"/>
</dbReference>
<dbReference type="OrthoDB" id="9808559at2"/>
<sequence>MFNLTTTYHYAPELAEQFSEIHFNSHHNHHAISNLDKNCDMYAPEIDWYLSHSQDAPQVQLDKIYKMFQNRLAIYDNAPFKILEQEVGLKLLIIGYEGANSQELIDKSQALGFLPMLVHPSDIISVSGKIGEFEAVCRSETIRFDQAVLFVQNPTLEKFLGIVSVQDFYNVEEMLSLLLDRRGTYRYKTTILYNPNSCQYHHRRPDKNGEGYCHKCVDVCPSFGVDKNDNLMELVFSQIDCKGCGGCVATCPTGAIDFAPYTIDCLMQGLKYYRNTAVLLIPEEFLPLLQDYEIPSHLTPLIIPREKFPSELHLLSITQESGYGCIFFSPVVSRPSQEAIELVNAIYQNIFKQDAIWVANDVEALRKIEHLPQPIVQYSYAPSPNEHKRKHFAERLRFMVKDGDFGRVESGKSGKMIRYGTISVDAQKCTLCLSCVESCNVDCLTANHSKFSLQYKPYLCTTCGYCVETCPEDAIKLDLDGIALNPSWFEMQVVAQDEVFHCIECQKPIGSKRAIEKIKDKMAGFFASDSAKLRTLECCSDCKVKIMFKHHFEDEA</sequence>
<dbReference type="Proteomes" id="UP000092884">
    <property type="component" value="Chromosome"/>
</dbReference>
<keyword evidence="3" id="KW-0408">Iron</keyword>
<gene>
    <name evidence="6" type="ORF">BBW65_03230</name>
</gene>
<proteinExistence type="predicted"/>
<dbReference type="PANTHER" id="PTHR43687">
    <property type="entry name" value="ADENYLYLSULFATE REDUCTASE, BETA SUBUNIT"/>
    <property type="match status" value="1"/>
</dbReference>
<dbReference type="InterPro" id="IPR017896">
    <property type="entry name" value="4Fe4S_Fe-S-bd"/>
</dbReference>
<organism evidence="6 7">
    <name type="scientific">Helicobacter enhydrae</name>
    <dbReference type="NCBI Taxonomy" id="222136"/>
    <lineage>
        <taxon>Bacteria</taxon>
        <taxon>Pseudomonadati</taxon>
        <taxon>Campylobacterota</taxon>
        <taxon>Epsilonproteobacteria</taxon>
        <taxon>Campylobacterales</taxon>
        <taxon>Helicobacteraceae</taxon>
        <taxon>Helicobacter</taxon>
    </lineage>
</organism>
<evidence type="ECO:0000259" key="5">
    <source>
        <dbReference type="PROSITE" id="PS51379"/>
    </source>
</evidence>
<dbReference type="Gene3D" id="3.30.70.20">
    <property type="match status" value="2"/>
</dbReference>
<evidence type="ECO:0000256" key="1">
    <source>
        <dbReference type="ARBA" id="ARBA00022485"/>
    </source>
</evidence>
<protein>
    <recommendedName>
        <fullName evidence="5">4Fe-4S ferredoxin-type domain-containing protein</fullName>
    </recommendedName>
</protein>
<dbReference type="PANTHER" id="PTHR43687:SF1">
    <property type="entry name" value="FERREDOXIN III"/>
    <property type="match status" value="1"/>
</dbReference>
<keyword evidence="4" id="KW-0411">Iron-sulfur</keyword>
<dbReference type="Pfam" id="PF13237">
    <property type="entry name" value="Fer4_10"/>
    <property type="match status" value="1"/>
</dbReference>
<reference evidence="7" key="1">
    <citation type="submission" date="2016-07" db="EMBL/GenBank/DDBJ databases">
        <authorList>
            <person name="Florea S."/>
            <person name="Webb J.S."/>
            <person name="Jaromczyk J."/>
            <person name="Schardl C.L."/>
        </authorList>
    </citation>
    <scope>NUCLEOTIDE SEQUENCE [LARGE SCALE GENOMIC DNA]</scope>
    <source>
        <strain evidence="7">MIT 01-6242</strain>
    </source>
</reference>
<keyword evidence="7" id="KW-1185">Reference proteome</keyword>
<dbReference type="STRING" id="222136.BBW65_03230"/>
<feature type="domain" description="4Fe-4S ferredoxin-type" evidence="5">
    <location>
        <begin position="451"/>
        <end position="480"/>
    </location>
</feature>
<evidence type="ECO:0000256" key="2">
    <source>
        <dbReference type="ARBA" id="ARBA00022723"/>
    </source>
</evidence>
<evidence type="ECO:0000256" key="3">
    <source>
        <dbReference type="ARBA" id="ARBA00023004"/>
    </source>
</evidence>
<dbReference type="InterPro" id="IPR017900">
    <property type="entry name" value="4Fe4S_Fe_S_CS"/>
</dbReference>
<feature type="domain" description="4Fe-4S ferredoxin-type" evidence="5">
    <location>
        <begin position="420"/>
        <end position="449"/>
    </location>
</feature>